<evidence type="ECO:0000313" key="3">
    <source>
        <dbReference type="Proteomes" id="UP000050794"/>
    </source>
</evidence>
<dbReference type="AlphaFoldDB" id="A0A183V2A7"/>
<evidence type="ECO:0000256" key="1">
    <source>
        <dbReference type="SAM" id="SignalP"/>
    </source>
</evidence>
<proteinExistence type="predicted"/>
<reference evidence="4" key="1">
    <citation type="submission" date="2016-06" db="UniProtKB">
        <authorList>
            <consortium name="WormBaseParasite"/>
        </authorList>
    </citation>
    <scope>IDENTIFICATION</scope>
</reference>
<keyword evidence="3" id="KW-1185">Reference proteome</keyword>
<dbReference type="Proteomes" id="UP000050794">
    <property type="component" value="Unassembled WGS sequence"/>
</dbReference>
<protein>
    <submittedName>
        <fullName evidence="4">Conserved secreted protein</fullName>
    </submittedName>
</protein>
<keyword evidence="1" id="KW-0732">Signal</keyword>
<gene>
    <name evidence="2" type="ORF">TCNE_LOCUS14877</name>
</gene>
<evidence type="ECO:0000313" key="2">
    <source>
        <dbReference type="EMBL" id="VDM46198.1"/>
    </source>
</evidence>
<accession>A0A183V2A7</accession>
<name>A0A183V2A7_TOXCA</name>
<reference evidence="2 3" key="2">
    <citation type="submission" date="2018-11" db="EMBL/GenBank/DDBJ databases">
        <authorList>
            <consortium name="Pathogen Informatics"/>
        </authorList>
    </citation>
    <scope>NUCLEOTIDE SEQUENCE [LARGE SCALE GENOMIC DNA]</scope>
</reference>
<organism evidence="3 4">
    <name type="scientific">Toxocara canis</name>
    <name type="common">Canine roundworm</name>
    <dbReference type="NCBI Taxonomy" id="6265"/>
    <lineage>
        <taxon>Eukaryota</taxon>
        <taxon>Metazoa</taxon>
        <taxon>Ecdysozoa</taxon>
        <taxon>Nematoda</taxon>
        <taxon>Chromadorea</taxon>
        <taxon>Rhabditida</taxon>
        <taxon>Spirurina</taxon>
        <taxon>Ascaridomorpha</taxon>
        <taxon>Ascaridoidea</taxon>
        <taxon>Toxocaridae</taxon>
        <taxon>Toxocara</taxon>
    </lineage>
</organism>
<feature type="chain" id="PRO_5044553557" evidence="1">
    <location>
        <begin position="20"/>
        <end position="173"/>
    </location>
</feature>
<evidence type="ECO:0000313" key="4">
    <source>
        <dbReference type="WBParaSite" id="TCNE_0001487701-mRNA-1"/>
    </source>
</evidence>
<sequence length="173" mass="19666">MAPYLPSLLVFCLLRLNAAQFDYRYEQLQPFRWRKWHGGHELADTLFRAARSSAYPDRVNTDLSPPSLVAPRSGYGNQAIDSFINGLYASGHRFGYVPHFNEKKTASQLAPPEHFDMIGEATEFGMMRPFTPFRTGPNFGMQDTNNGLEKIAGTRNSDTAVRKSRWLPSFLIF</sequence>
<feature type="signal peptide" evidence="1">
    <location>
        <begin position="1"/>
        <end position="19"/>
    </location>
</feature>
<dbReference type="EMBL" id="UYWY01022504">
    <property type="protein sequence ID" value="VDM46198.1"/>
    <property type="molecule type" value="Genomic_DNA"/>
</dbReference>
<dbReference type="WBParaSite" id="TCNE_0001487701-mRNA-1">
    <property type="protein sequence ID" value="TCNE_0001487701-mRNA-1"/>
    <property type="gene ID" value="TCNE_0001487701"/>
</dbReference>